<dbReference type="Proteomes" id="UP000682733">
    <property type="component" value="Unassembled WGS sequence"/>
</dbReference>
<protein>
    <submittedName>
        <fullName evidence="1">Uncharacterized protein</fullName>
    </submittedName>
</protein>
<dbReference type="Proteomes" id="UP000677228">
    <property type="component" value="Unassembled WGS sequence"/>
</dbReference>
<dbReference type="EMBL" id="CAJOBA010006308">
    <property type="protein sequence ID" value="CAF3769244.1"/>
    <property type="molecule type" value="Genomic_DNA"/>
</dbReference>
<evidence type="ECO:0000313" key="2">
    <source>
        <dbReference type="EMBL" id="CAF3769244.1"/>
    </source>
</evidence>
<organism evidence="1 3">
    <name type="scientific">Didymodactylos carnosus</name>
    <dbReference type="NCBI Taxonomy" id="1234261"/>
    <lineage>
        <taxon>Eukaryota</taxon>
        <taxon>Metazoa</taxon>
        <taxon>Spiralia</taxon>
        <taxon>Gnathifera</taxon>
        <taxon>Rotifera</taxon>
        <taxon>Eurotatoria</taxon>
        <taxon>Bdelloidea</taxon>
        <taxon>Philodinida</taxon>
        <taxon>Philodinidae</taxon>
        <taxon>Didymodactylos</taxon>
    </lineage>
</organism>
<evidence type="ECO:0000313" key="3">
    <source>
        <dbReference type="Proteomes" id="UP000677228"/>
    </source>
</evidence>
<dbReference type="PANTHER" id="PTHR46579">
    <property type="entry name" value="F5/8 TYPE C DOMAIN-CONTAINING PROTEIN-RELATED"/>
    <property type="match status" value="1"/>
</dbReference>
<name>A0A8S2DU04_9BILA</name>
<accession>A0A8S2DU04</accession>
<dbReference type="EMBL" id="CAJNOK010006301">
    <property type="protein sequence ID" value="CAF0999776.1"/>
    <property type="molecule type" value="Genomic_DNA"/>
</dbReference>
<dbReference type="InterPro" id="IPR009667">
    <property type="entry name" value="DUF1258"/>
</dbReference>
<reference evidence="1" key="1">
    <citation type="submission" date="2021-02" db="EMBL/GenBank/DDBJ databases">
        <authorList>
            <person name="Nowell W R."/>
        </authorList>
    </citation>
    <scope>NUCLEOTIDE SEQUENCE</scope>
</reference>
<sequence length="556" mass="64269">LLLLLHIEYTPASVYKLQEILKSNVKKCNESSALTLEIPSDLTKTRYLCPHCDQISKTPTECSNNCSSNKKDDIQIVKPHIFLPFNIHIQLQQILSREKCICFHDSTSTETDKGFMTGITEGQRYLAVAKEATTDDKTKFISLIMNVDGVSIRNKTDASLWIFTLAILEIHRSNRFRMENIVVAGVSLGYKKPSKKIINLMLTPIVEQLKLLQDHRQYLIGSKNELIRAFLITSCSDKPANCMIQGIPEPTSFYGCSNCEIHGISALANLNAKPNTRKATTTVRVFSTTELHNWPTRRNATNYYFYLNKYASLIKNSRLSADHIRDATMDYISPCLLLDLKYFEYSSGFLIDTLHTIYHGIWKRLLRLWFNEESKKEIWSLCSQKKKIDLKLNYLKFPTTTVRTPRSISRYEKLKANELRIVLLVAFPILREFLHEKYYQHAQLLTTSISIAENRTIKNENVMLMQHLMNKFIDCFETMYMLRHVVQTVHSALHLPQSVLDFGPTFGFSTFSFESILEQQEYRLQIRVLQECTFDHGKCENVTSKVVWKTAECTVF</sequence>
<dbReference type="Pfam" id="PF06869">
    <property type="entry name" value="DUF1258"/>
    <property type="match status" value="1"/>
</dbReference>
<comment type="caution">
    <text evidence="1">The sequence shown here is derived from an EMBL/GenBank/DDBJ whole genome shotgun (WGS) entry which is preliminary data.</text>
</comment>
<gene>
    <name evidence="1" type="ORF">OVA965_LOCUS14500</name>
    <name evidence="2" type="ORF">TMI583_LOCUS14502</name>
</gene>
<proteinExistence type="predicted"/>
<dbReference type="PANTHER" id="PTHR46579:SF1">
    <property type="entry name" value="F5_8 TYPE C DOMAIN-CONTAINING PROTEIN"/>
    <property type="match status" value="1"/>
</dbReference>
<evidence type="ECO:0000313" key="1">
    <source>
        <dbReference type="EMBL" id="CAF0999776.1"/>
    </source>
</evidence>
<dbReference type="AlphaFoldDB" id="A0A8S2DU04"/>
<feature type="non-terminal residue" evidence="1">
    <location>
        <position position="556"/>
    </location>
</feature>